<dbReference type="PANTHER" id="PTHR42990">
    <property type="entry name" value="ATPASE"/>
    <property type="match status" value="1"/>
</dbReference>
<dbReference type="InterPro" id="IPR041682">
    <property type="entry name" value="AAA_14"/>
</dbReference>
<proteinExistence type="predicted"/>
<reference evidence="4 6" key="3">
    <citation type="submission" date="2017-11" db="EMBL/GenBank/DDBJ databases">
        <title>Genome sequencing of Prevotella intermedia KCOM 2832.</title>
        <authorList>
            <person name="Kook J.-K."/>
            <person name="Park S.-N."/>
            <person name="Lim Y.K."/>
        </authorList>
    </citation>
    <scope>NUCLEOTIDE SEQUENCE [LARGE SCALE GENOMIC DNA]</scope>
    <source>
        <strain evidence="4 6">KCOM 2832</strain>
    </source>
</reference>
<feature type="domain" description="AAA" evidence="1">
    <location>
        <begin position="31"/>
        <end position="155"/>
    </location>
</feature>
<dbReference type="EMBL" id="CP024727">
    <property type="protein sequence ID" value="ATV31141.1"/>
    <property type="molecule type" value="Genomic_DNA"/>
</dbReference>
<evidence type="ECO:0000313" key="6">
    <source>
        <dbReference type="Proteomes" id="UP000229884"/>
    </source>
</evidence>
<dbReference type="AlphaFoldDB" id="A0A0S3UHM7"/>
<evidence type="ECO:0000313" key="7">
    <source>
        <dbReference type="Proteomes" id="UP000230742"/>
    </source>
</evidence>
<evidence type="ECO:0000313" key="5">
    <source>
        <dbReference type="Proteomes" id="UP000217431"/>
    </source>
</evidence>
<dbReference type="Proteomes" id="UP000217431">
    <property type="component" value="Chromosome I"/>
</dbReference>
<dbReference type="RefSeq" id="WP_096405054.1">
    <property type="nucleotide sequence ID" value="NZ_AP014597.1"/>
</dbReference>
<dbReference type="EMBL" id="AP014597">
    <property type="protein sequence ID" value="BAU17028.1"/>
    <property type="molecule type" value="Genomic_DNA"/>
</dbReference>
<dbReference type="PANTHER" id="PTHR42990:SF1">
    <property type="entry name" value="AAA+ ATPASE DOMAIN-CONTAINING PROTEIN"/>
    <property type="match status" value="1"/>
</dbReference>
<accession>A0A0S3UHM7</accession>
<dbReference type="EMBL" id="PENG01000001">
    <property type="protein sequence ID" value="PJI27189.1"/>
    <property type="molecule type" value="Genomic_DNA"/>
</dbReference>
<reference evidence="3 5" key="1">
    <citation type="journal article" date="2016" name="DNA Res.">
        <title>The complete genome sequencing of Prevotella intermedia strain OMA14 and a subsequent fine-scale, intra-species genomic comparison reveal an unusual amplification of conjugative and mobile transposons and identify a novel Prevotella-lineage-specific repeat.</title>
        <authorList>
            <person name="Naito M."/>
            <person name="Ogura Y."/>
            <person name="Itoh T."/>
            <person name="Shoji M."/>
            <person name="Okamoto M."/>
            <person name="Hayashi T."/>
            <person name="Nakayama K."/>
        </authorList>
    </citation>
    <scope>NUCLEOTIDE SEQUENCE [LARGE SCALE GENOMIC DNA]</scope>
    <source>
        <strain evidence="3 5">OMA14</strain>
    </source>
</reference>
<dbReference type="InterPro" id="IPR036390">
    <property type="entry name" value="WH_DNA-bd_sf"/>
</dbReference>
<sequence>MDAFFRTHAYLVEHNHAPVRRMLMDEIDWNDRMIGIKGTRGVGKTTFLLQYAKERFGANDRQCLYINMNNFYFQERGIADFAGDFYRGGGKVLLIDQVFKQPNWSSELRKCYDNYPELKIVFTGSSVMRLKEENPELNGIVKSYNLRGFSFREFLNYMSGHNFPTYSLDDIIKNHEQIAMQILPKVSPLKYFQDYIHHGYYPFFLENRNYSENLLKTMNMMTEVDILLIKQIELKYLTKIKTLFYLLALEGPKSPNISNLAKEINTSRATVMNYIKYLSDSRLINIIYPVGQEFPKKPAKVIMNNSNLIYAIYPIHVEQQDVMETFFVNSLLSGHLVNEGSKQGNYIIDENKRFRICDAENTKMRLNNETIYARYNTEVGKDNKIPLWLFGFLY</sequence>
<dbReference type="Pfam" id="PF13173">
    <property type="entry name" value="AAA_14"/>
    <property type="match status" value="1"/>
</dbReference>
<organism evidence="3 5">
    <name type="scientific">Prevotella intermedia</name>
    <dbReference type="NCBI Taxonomy" id="28131"/>
    <lineage>
        <taxon>Bacteria</taxon>
        <taxon>Pseudomonadati</taxon>
        <taxon>Bacteroidota</taxon>
        <taxon>Bacteroidia</taxon>
        <taxon>Bacteroidales</taxon>
        <taxon>Prevotellaceae</taxon>
        <taxon>Prevotella</taxon>
    </lineage>
</organism>
<dbReference type="STRING" id="28131.BWX40_06070"/>
<evidence type="ECO:0000259" key="1">
    <source>
        <dbReference type="Pfam" id="PF13173"/>
    </source>
</evidence>
<dbReference type="SUPFAM" id="SSF46785">
    <property type="entry name" value="Winged helix' DNA-binding domain"/>
    <property type="match status" value="1"/>
</dbReference>
<evidence type="ECO:0000313" key="3">
    <source>
        <dbReference type="EMBL" id="BAU17028.1"/>
    </source>
</evidence>
<dbReference type="InterPro" id="IPR027417">
    <property type="entry name" value="P-loop_NTPase"/>
</dbReference>
<name>A0A0S3UHM7_PREIN</name>
<gene>
    <name evidence="2" type="ORF">CTM46_06615</name>
    <name evidence="4" type="ORF">CTM58_03235</name>
    <name evidence="3" type="ORF">PIOMA14_I_0520</name>
</gene>
<reference evidence="2 7" key="2">
    <citation type="submission" date="2017-11" db="EMBL/GenBank/DDBJ databases">
        <title>Genome sequencing of Prevotella intermedia KCOM 1949.</title>
        <authorList>
            <person name="Kook J.-K."/>
            <person name="Park S.-N."/>
            <person name="Lim Y.K."/>
        </authorList>
    </citation>
    <scope>NUCLEOTIDE SEQUENCE [LARGE SCALE GENOMIC DNA]</scope>
    <source>
        <strain evidence="2 7">KCOM 1949</strain>
    </source>
</reference>
<evidence type="ECO:0000313" key="4">
    <source>
        <dbReference type="EMBL" id="PJI27189.1"/>
    </source>
</evidence>
<protein>
    <submittedName>
        <fullName evidence="2">AAA family ATPase</fullName>
    </submittedName>
</protein>
<dbReference type="Proteomes" id="UP000230742">
    <property type="component" value="Chromosome 1"/>
</dbReference>
<evidence type="ECO:0000313" key="2">
    <source>
        <dbReference type="EMBL" id="ATV31141.1"/>
    </source>
</evidence>
<dbReference type="SUPFAM" id="SSF52540">
    <property type="entry name" value="P-loop containing nucleoside triphosphate hydrolases"/>
    <property type="match status" value="1"/>
</dbReference>
<dbReference type="Proteomes" id="UP000229884">
    <property type="component" value="Unassembled WGS sequence"/>
</dbReference>